<dbReference type="Proteomes" id="UP000548326">
    <property type="component" value="Unassembled WGS sequence"/>
</dbReference>
<evidence type="ECO:0000313" key="4">
    <source>
        <dbReference type="Proteomes" id="UP000548326"/>
    </source>
</evidence>
<organism evidence="2 4">
    <name type="scientific">Mucilaginibacter lappiensis</name>
    <dbReference type="NCBI Taxonomy" id="354630"/>
    <lineage>
        <taxon>Bacteria</taxon>
        <taxon>Pseudomonadati</taxon>
        <taxon>Bacteroidota</taxon>
        <taxon>Sphingobacteriia</taxon>
        <taxon>Sphingobacteriales</taxon>
        <taxon>Sphingobacteriaceae</taxon>
        <taxon>Mucilaginibacter</taxon>
    </lineage>
</organism>
<name>A0A841J9Z8_9SPHI</name>
<gene>
    <name evidence="2" type="ORF">HDF22_000517</name>
    <name evidence="1" type="ORF">HDF23_000039</name>
</gene>
<dbReference type="RefSeq" id="WP_076370487.1">
    <property type="nucleotide sequence ID" value="NZ_FTMG01000001.1"/>
</dbReference>
<evidence type="ECO:0000313" key="2">
    <source>
        <dbReference type="EMBL" id="MBB6126416.1"/>
    </source>
</evidence>
<keyword evidence="3" id="KW-1185">Reference proteome</keyword>
<protein>
    <submittedName>
        <fullName evidence="2">Uncharacterized protein</fullName>
    </submittedName>
</protein>
<dbReference type="Proteomes" id="UP000541583">
    <property type="component" value="Unassembled WGS sequence"/>
</dbReference>
<reference evidence="3 4" key="1">
    <citation type="submission" date="2020-08" db="EMBL/GenBank/DDBJ databases">
        <title>Genomic Encyclopedia of Type Strains, Phase IV (KMG-V): Genome sequencing to study the core and pangenomes of soil and plant-associated prokaryotes.</title>
        <authorList>
            <person name="Whitman W."/>
        </authorList>
    </citation>
    <scope>NUCLEOTIDE SEQUENCE [LARGE SCALE GENOMIC DNA]</scope>
    <source>
        <strain evidence="1 3">ANJLi2</strain>
        <strain evidence="2 4">MP601</strain>
    </source>
</reference>
<evidence type="ECO:0000313" key="3">
    <source>
        <dbReference type="Proteomes" id="UP000541583"/>
    </source>
</evidence>
<comment type="caution">
    <text evidence="2">The sequence shown here is derived from an EMBL/GenBank/DDBJ whole genome shotgun (WGS) entry which is preliminary data.</text>
</comment>
<evidence type="ECO:0000313" key="1">
    <source>
        <dbReference type="EMBL" id="MBB6107309.1"/>
    </source>
</evidence>
<dbReference type="EMBL" id="JACHCA010000001">
    <property type="protein sequence ID" value="MBB6126416.1"/>
    <property type="molecule type" value="Genomic_DNA"/>
</dbReference>
<accession>A0A841J9Z8</accession>
<sequence>MVAALTACEHAKTKPVSTDITKTMIQVAGKKDSVINNPQKNYGTATVAEPCVKCLLQVIQASKSYKQSTESVSSQNIAYTVNWIRASAPAESANKSNMTDGLRIDVRKNEDGEEHNLCSYAYNNQSGTLYLLNNEGKNQQPISSITPDILKKIRNSCYWGVASSR</sequence>
<dbReference type="AlphaFoldDB" id="A0A841J9Z8"/>
<dbReference type="OrthoDB" id="798763at2"/>
<proteinExistence type="predicted"/>
<dbReference type="EMBL" id="JACHCB010000001">
    <property type="protein sequence ID" value="MBB6107309.1"/>
    <property type="molecule type" value="Genomic_DNA"/>
</dbReference>